<feature type="domain" description="Symplekin C-terminal" evidence="1">
    <location>
        <begin position="42"/>
        <end position="80"/>
    </location>
</feature>
<sequence length="125" mass="13572">MSGCCHGRREGRREMVSGASDSFLDIGTLCDRARLSGTDPTIWKVQRLWVGFLKCAHQTVPHSFPVLLQLPMAQLEDALTRVPDLRPLLVAHVSSQPNIRSTIPRSTITLLGLAGAEAAAAEQQA</sequence>
<keyword evidence="3" id="KW-1185">Reference proteome</keyword>
<dbReference type="InterPro" id="IPR021850">
    <property type="entry name" value="Symplekin/Pta1"/>
</dbReference>
<dbReference type="Pfam" id="PF12295">
    <property type="entry name" value="Symplekin_C"/>
    <property type="match status" value="1"/>
</dbReference>
<evidence type="ECO:0000313" key="2">
    <source>
        <dbReference type="EMBL" id="GBG64140.1"/>
    </source>
</evidence>
<proteinExistence type="predicted"/>
<dbReference type="EMBL" id="BFEA01000047">
    <property type="protein sequence ID" value="GBG64140.1"/>
    <property type="molecule type" value="Genomic_DNA"/>
</dbReference>
<dbReference type="InterPro" id="IPR022075">
    <property type="entry name" value="Symplekin_C"/>
</dbReference>
<organism evidence="2 3">
    <name type="scientific">Chara braunii</name>
    <name type="common">Braun's stonewort</name>
    <dbReference type="NCBI Taxonomy" id="69332"/>
    <lineage>
        <taxon>Eukaryota</taxon>
        <taxon>Viridiplantae</taxon>
        <taxon>Streptophyta</taxon>
        <taxon>Charophyceae</taxon>
        <taxon>Charales</taxon>
        <taxon>Characeae</taxon>
        <taxon>Chara</taxon>
    </lineage>
</organism>
<dbReference type="GO" id="GO:0005847">
    <property type="term" value="C:mRNA cleavage and polyadenylation specificity factor complex"/>
    <property type="evidence" value="ECO:0007669"/>
    <property type="project" value="TreeGrafter"/>
</dbReference>
<comment type="caution">
    <text evidence="2">The sequence shown here is derived from an EMBL/GenBank/DDBJ whole genome shotgun (WGS) entry which is preliminary data.</text>
</comment>
<dbReference type="AlphaFoldDB" id="A0A388K260"/>
<dbReference type="Proteomes" id="UP000265515">
    <property type="component" value="Unassembled WGS sequence"/>
</dbReference>
<dbReference type="STRING" id="69332.A0A388K260"/>
<reference evidence="2 3" key="1">
    <citation type="journal article" date="2018" name="Cell">
        <title>The Chara Genome: Secondary Complexity and Implications for Plant Terrestrialization.</title>
        <authorList>
            <person name="Nishiyama T."/>
            <person name="Sakayama H."/>
            <person name="Vries J.D."/>
            <person name="Buschmann H."/>
            <person name="Saint-Marcoux D."/>
            <person name="Ullrich K.K."/>
            <person name="Haas F.B."/>
            <person name="Vanderstraeten L."/>
            <person name="Becker D."/>
            <person name="Lang D."/>
            <person name="Vosolsobe S."/>
            <person name="Rombauts S."/>
            <person name="Wilhelmsson P.K.I."/>
            <person name="Janitza P."/>
            <person name="Kern R."/>
            <person name="Heyl A."/>
            <person name="Rumpler F."/>
            <person name="Villalobos L.I.A.C."/>
            <person name="Clay J.M."/>
            <person name="Skokan R."/>
            <person name="Toyoda A."/>
            <person name="Suzuki Y."/>
            <person name="Kagoshima H."/>
            <person name="Schijlen E."/>
            <person name="Tajeshwar N."/>
            <person name="Catarino B."/>
            <person name="Hetherington A.J."/>
            <person name="Saltykova A."/>
            <person name="Bonnot C."/>
            <person name="Breuninger H."/>
            <person name="Symeonidi A."/>
            <person name="Radhakrishnan G.V."/>
            <person name="Van Nieuwerburgh F."/>
            <person name="Deforce D."/>
            <person name="Chang C."/>
            <person name="Karol K.G."/>
            <person name="Hedrich R."/>
            <person name="Ulvskov P."/>
            <person name="Glockner G."/>
            <person name="Delwiche C.F."/>
            <person name="Petrasek J."/>
            <person name="Van de Peer Y."/>
            <person name="Friml J."/>
            <person name="Beilby M."/>
            <person name="Dolan L."/>
            <person name="Kohara Y."/>
            <person name="Sugano S."/>
            <person name="Fujiyama A."/>
            <person name="Delaux P.-M."/>
            <person name="Quint M."/>
            <person name="TheiBen G."/>
            <person name="Hagemann M."/>
            <person name="Harholt J."/>
            <person name="Dunand C."/>
            <person name="Zachgo S."/>
            <person name="Langdale J."/>
            <person name="Maumus F."/>
            <person name="Straeten D.V.D."/>
            <person name="Gould S.B."/>
            <person name="Rensing S.A."/>
        </authorList>
    </citation>
    <scope>NUCLEOTIDE SEQUENCE [LARGE SCALE GENOMIC DNA]</scope>
    <source>
        <strain evidence="2 3">S276</strain>
    </source>
</reference>
<protein>
    <recommendedName>
        <fullName evidence="1">Symplekin C-terminal domain-containing protein</fullName>
    </recommendedName>
</protein>
<dbReference type="PANTHER" id="PTHR15245:SF20">
    <property type="entry name" value="SYMPLEKIN"/>
    <property type="match status" value="1"/>
</dbReference>
<gene>
    <name evidence="2" type="ORF">CBR_g40839</name>
</gene>
<evidence type="ECO:0000259" key="1">
    <source>
        <dbReference type="Pfam" id="PF12295"/>
    </source>
</evidence>
<name>A0A388K260_CHABU</name>
<evidence type="ECO:0000313" key="3">
    <source>
        <dbReference type="Proteomes" id="UP000265515"/>
    </source>
</evidence>
<dbReference type="OrthoDB" id="331600at2759"/>
<dbReference type="Gramene" id="GBG64140">
    <property type="protein sequence ID" value="GBG64140"/>
    <property type="gene ID" value="CBR_g40839"/>
</dbReference>
<dbReference type="PANTHER" id="PTHR15245">
    <property type="entry name" value="SYMPLEKIN-RELATED"/>
    <property type="match status" value="1"/>
</dbReference>
<accession>A0A388K260</accession>